<dbReference type="RefSeq" id="WP_090635068.1">
    <property type="nucleotide sequence ID" value="NZ_CVRB01000003.1"/>
</dbReference>
<dbReference type="AlphaFoldDB" id="A0A0U1NXI5"/>
<organism evidence="2 3">
    <name type="scientific">Neobacillus massiliamazoniensis</name>
    <dbReference type="NCBI Taxonomy" id="1499688"/>
    <lineage>
        <taxon>Bacteria</taxon>
        <taxon>Bacillati</taxon>
        <taxon>Bacillota</taxon>
        <taxon>Bacilli</taxon>
        <taxon>Bacillales</taxon>
        <taxon>Bacillaceae</taxon>
        <taxon>Neobacillus</taxon>
    </lineage>
</organism>
<protein>
    <submittedName>
        <fullName evidence="2">ABC transporter substrate-binding protein</fullName>
    </submittedName>
</protein>
<gene>
    <name evidence="2" type="ORF">BN000_02685</name>
</gene>
<dbReference type="CDD" id="cd06325">
    <property type="entry name" value="PBP1_ABC_unchar_transporter"/>
    <property type="match status" value="1"/>
</dbReference>
<evidence type="ECO:0000313" key="3">
    <source>
        <dbReference type="Proteomes" id="UP000199087"/>
    </source>
</evidence>
<dbReference type="InterPro" id="IPR007487">
    <property type="entry name" value="ABC_transpt-TYRBP-like"/>
</dbReference>
<proteinExistence type="predicted"/>
<dbReference type="STRING" id="1499688.BN000_02685"/>
<dbReference type="OrthoDB" id="9776955at2"/>
<keyword evidence="1" id="KW-1133">Transmembrane helix</keyword>
<keyword evidence="1" id="KW-0812">Transmembrane</keyword>
<keyword evidence="3" id="KW-1185">Reference proteome</keyword>
<dbReference type="SUPFAM" id="SSF53822">
    <property type="entry name" value="Periplasmic binding protein-like I"/>
    <property type="match status" value="1"/>
</dbReference>
<keyword evidence="1" id="KW-0472">Membrane</keyword>
<dbReference type="PANTHER" id="PTHR35271:SF1">
    <property type="entry name" value="ABC TRANSPORTER, SUBSTRATE-BINDING LIPOPROTEIN"/>
    <property type="match status" value="1"/>
</dbReference>
<reference evidence="3" key="1">
    <citation type="submission" date="2015-05" db="EMBL/GenBank/DDBJ databases">
        <authorList>
            <person name="Urmite Genomes"/>
        </authorList>
    </citation>
    <scope>NUCLEOTIDE SEQUENCE [LARGE SCALE GENOMIC DNA]</scope>
    <source>
        <strain evidence="3">LF1</strain>
    </source>
</reference>
<dbReference type="PANTHER" id="PTHR35271">
    <property type="entry name" value="ABC TRANSPORTER, SUBSTRATE-BINDING LIPOPROTEIN-RELATED"/>
    <property type="match status" value="1"/>
</dbReference>
<evidence type="ECO:0000313" key="2">
    <source>
        <dbReference type="EMBL" id="CRK82740.1"/>
    </source>
</evidence>
<sequence length="334" mass="37706">MKAKWFLMVSFILITVVILNYSFDTSKETPIRIGVLTIGDSRYEKLVGLQNGLKELGYQQNEFQFIVKNAKENPSKLQKQIDELIHSHPEIIVTLGGIETIELKKVMDKNHINIPVVFAGAASPKEMGMIKDEKAPGGQFTGINNYHTSISGKRLEILVDLIPSIQRVHILYDNESEISKLSLQKTLEAANELSVSVKPWNVSDADFPKNLENNLKKNDALFLLPSFRIESMTDQLVNIENNYRIPTMGIYEHEVKNGFLLSYGTSFKDQGYQAARYVSLLIKGNSPGELPVEMPDNIRFLVNKQEQDLLGIHLNQDLLKIAEFSDVNKKGSNK</sequence>
<dbReference type="InterPro" id="IPR028082">
    <property type="entry name" value="Peripla_BP_I"/>
</dbReference>
<evidence type="ECO:0000256" key="1">
    <source>
        <dbReference type="SAM" id="Phobius"/>
    </source>
</evidence>
<feature type="transmembrane region" description="Helical" evidence="1">
    <location>
        <begin position="5"/>
        <end position="23"/>
    </location>
</feature>
<dbReference type="Pfam" id="PF04392">
    <property type="entry name" value="ABC_sub_bind"/>
    <property type="match status" value="1"/>
</dbReference>
<dbReference type="Proteomes" id="UP000199087">
    <property type="component" value="Unassembled WGS sequence"/>
</dbReference>
<accession>A0A0U1NXI5</accession>
<name>A0A0U1NXI5_9BACI</name>
<dbReference type="EMBL" id="CVRB01000003">
    <property type="protein sequence ID" value="CRK82740.1"/>
    <property type="molecule type" value="Genomic_DNA"/>
</dbReference>
<dbReference type="Gene3D" id="3.40.50.2300">
    <property type="match status" value="2"/>
</dbReference>